<protein>
    <submittedName>
        <fullName evidence="1">Uncharacterized protein</fullName>
    </submittedName>
</protein>
<reference evidence="1" key="1">
    <citation type="submission" date="2023-10" db="EMBL/GenBank/DDBJ databases">
        <title>Chromosome-level genome of the transformable northern wattle, Acacia crassicarpa.</title>
        <authorList>
            <person name="Massaro I."/>
            <person name="Sinha N.R."/>
            <person name="Poethig S."/>
            <person name="Leichty A.R."/>
        </authorList>
    </citation>
    <scope>NUCLEOTIDE SEQUENCE</scope>
    <source>
        <strain evidence="1">Acra3RX</strain>
        <tissue evidence="1">Leaf</tissue>
    </source>
</reference>
<name>A0AAE1JTG8_9FABA</name>
<keyword evidence="2" id="KW-1185">Reference proteome</keyword>
<accession>A0AAE1JTG8</accession>
<comment type="caution">
    <text evidence="1">The sequence shown here is derived from an EMBL/GenBank/DDBJ whole genome shotgun (WGS) entry which is preliminary data.</text>
</comment>
<gene>
    <name evidence="1" type="ORF">QN277_006930</name>
</gene>
<dbReference type="AlphaFoldDB" id="A0AAE1JTG8"/>
<dbReference type="EMBL" id="JAWXYG010000012">
    <property type="protein sequence ID" value="KAK4257330.1"/>
    <property type="molecule type" value="Genomic_DNA"/>
</dbReference>
<organism evidence="1 2">
    <name type="scientific">Acacia crassicarpa</name>
    <name type="common">northern wattle</name>
    <dbReference type="NCBI Taxonomy" id="499986"/>
    <lineage>
        <taxon>Eukaryota</taxon>
        <taxon>Viridiplantae</taxon>
        <taxon>Streptophyta</taxon>
        <taxon>Embryophyta</taxon>
        <taxon>Tracheophyta</taxon>
        <taxon>Spermatophyta</taxon>
        <taxon>Magnoliopsida</taxon>
        <taxon>eudicotyledons</taxon>
        <taxon>Gunneridae</taxon>
        <taxon>Pentapetalae</taxon>
        <taxon>rosids</taxon>
        <taxon>fabids</taxon>
        <taxon>Fabales</taxon>
        <taxon>Fabaceae</taxon>
        <taxon>Caesalpinioideae</taxon>
        <taxon>mimosoid clade</taxon>
        <taxon>Acacieae</taxon>
        <taxon>Acacia</taxon>
    </lineage>
</organism>
<evidence type="ECO:0000313" key="2">
    <source>
        <dbReference type="Proteomes" id="UP001293593"/>
    </source>
</evidence>
<sequence>MKTEELGEPAKEDNCNFCIHLLDKEATARRNVSYAEATICMADWLPKFPAQSMLPRNIDPSVLHFRV</sequence>
<dbReference type="Proteomes" id="UP001293593">
    <property type="component" value="Unassembled WGS sequence"/>
</dbReference>
<evidence type="ECO:0000313" key="1">
    <source>
        <dbReference type="EMBL" id="KAK4257330.1"/>
    </source>
</evidence>
<proteinExistence type="predicted"/>